<dbReference type="Gene3D" id="3.40.50.150">
    <property type="entry name" value="Vaccinia Virus protein VP39"/>
    <property type="match status" value="1"/>
</dbReference>
<dbReference type="SUPFAM" id="SSF53335">
    <property type="entry name" value="S-adenosyl-L-methionine-dependent methyltransferases"/>
    <property type="match status" value="1"/>
</dbReference>
<dbReference type="AlphaFoldDB" id="A0A1M4VK88"/>
<dbReference type="EMBL" id="FQVN01000001">
    <property type="protein sequence ID" value="SHE69325.1"/>
    <property type="molecule type" value="Genomic_DNA"/>
</dbReference>
<evidence type="ECO:0000313" key="1">
    <source>
        <dbReference type="EMBL" id="SHE69325.1"/>
    </source>
</evidence>
<dbReference type="GO" id="GO:0008168">
    <property type="term" value="F:methyltransferase activity"/>
    <property type="evidence" value="ECO:0007669"/>
    <property type="project" value="UniProtKB-KW"/>
</dbReference>
<name>A0A1M4VK88_STRHI</name>
<organism evidence="1 2">
    <name type="scientific">Streptoalloteichus hindustanus</name>
    <dbReference type="NCBI Taxonomy" id="2017"/>
    <lineage>
        <taxon>Bacteria</taxon>
        <taxon>Bacillati</taxon>
        <taxon>Actinomycetota</taxon>
        <taxon>Actinomycetes</taxon>
        <taxon>Pseudonocardiales</taxon>
        <taxon>Pseudonocardiaceae</taxon>
        <taxon>Streptoalloteichus</taxon>
    </lineage>
</organism>
<keyword evidence="1" id="KW-0808">Transferase</keyword>
<sequence length="220" mass="23612">MEGALARAVADLGAWLRLAPLLTEYLPFPDRALRPAALAALLDEVLVGNRTVLLELGSGPSSVVLARLLARRGFGRLLSIEHDERWAAFVNLQLRREGLHHLVRVVHAPLAPHPAGLDGLPWYAPTLVRDEVTAYVERFGLVDLLLVDGPDRAEASTADAALLRFPAMPVLRGAMAPGASVLADDAEASADVLSRWAEEYGTTFRRNPATGLAHCVLAPG</sequence>
<evidence type="ECO:0000313" key="2">
    <source>
        <dbReference type="Proteomes" id="UP000184501"/>
    </source>
</evidence>
<keyword evidence="1" id="KW-0489">Methyltransferase</keyword>
<accession>A0A1M4VK88</accession>
<keyword evidence="2" id="KW-1185">Reference proteome</keyword>
<dbReference type="GO" id="GO:0032259">
    <property type="term" value="P:methylation"/>
    <property type="evidence" value="ECO:0007669"/>
    <property type="project" value="UniProtKB-KW"/>
</dbReference>
<proteinExistence type="predicted"/>
<dbReference type="RefSeq" id="WP_073479888.1">
    <property type="nucleotide sequence ID" value="NZ_FQVN01000001.1"/>
</dbReference>
<dbReference type="Proteomes" id="UP000184501">
    <property type="component" value="Unassembled WGS sequence"/>
</dbReference>
<dbReference type="InterPro" id="IPR029063">
    <property type="entry name" value="SAM-dependent_MTases_sf"/>
</dbReference>
<dbReference type="Pfam" id="PF13578">
    <property type="entry name" value="Methyltransf_24"/>
    <property type="match status" value="1"/>
</dbReference>
<dbReference type="OrthoDB" id="823440at2"/>
<dbReference type="STRING" id="2017.SAMN05444320_101796"/>
<reference evidence="1 2" key="1">
    <citation type="submission" date="2016-11" db="EMBL/GenBank/DDBJ databases">
        <authorList>
            <person name="Jaros S."/>
            <person name="Januszkiewicz K."/>
            <person name="Wedrychowicz H."/>
        </authorList>
    </citation>
    <scope>NUCLEOTIDE SEQUENCE [LARGE SCALE GENOMIC DNA]</scope>
    <source>
        <strain evidence="1 2">DSM 44523</strain>
    </source>
</reference>
<protein>
    <submittedName>
        <fullName evidence="1">Methyltransferase domain-containing protein</fullName>
    </submittedName>
</protein>
<gene>
    <name evidence="1" type="ORF">SAMN05444320_101796</name>
</gene>